<keyword evidence="2" id="KW-1185">Reference proteome</keyword>
<dbReference type="GO" id="GO:0001164">
    <property type="term" value="F:RNA polymerase I core promoter sequence-specific DNA binding"/>
    <property type="evidence" value="ECO:0007669"/>
    <property type="project" value="TreeGrafter"/>
</dbReference>
<dbReference type="EMBL" id="BSXW01000081">
    <property type="protein sequence ID" value="GMF11628.1"/>
    <property type="molecule type" value="Genomic_DNA"/>
</dbReference>
<dbReference type="AlphaFoldDB" id="A0A9W6TEC8"/>
<dbReference type="PANTHER" id="PTHR15319:SF1">
    <property type="entry name" value="TATA BOX-BINDING PROTEIN-ASSOCIATED FACTOR RNA POLYMERASE I SUBUNIT C"/>
    <property type="match status" value="1"/>
</dbReference>
<dbReference type="OrthoDB" id="60455at2759"/>
<name>A0A9W6TEC8_9STRA</name>
<gene>
    <name evidence="1" type="ORF">Plil01_000231300</name>
</gene>
<accession>A0A9W6TEC8</accession>
<dbReference type="GO" id="GO:0001650">
    <property type="term" value="C:fibrillar center"/>
    <property type="evidence" value="ECO:0007669"/>
    <property type="project" value="TreeGrafter"/>
</dbReference>
<evidence type="ECO:0000313" key="1">
    <source>
        <dbReference type="EMBL" id="GMF11628.1"/>
    </source>
</evidence>
<dbReference type="InterPro" id="IPR038801">
    <property type="entry name" value="TAF1C"/>
</dbReference>
<organism evidence="1 2">
    <name type="scientific">Phytophthora lilii</name>
    <dbReference type="NCBI Taxonomy" id="2077276"/>
    <lineage>
        <taxon>Eukaryota</taxon>
        <taxon>Sar</taxon>
        <taxon>Stramenopiles</taxon>
        <taxon>Oomycota</taxon>
        <taxon>Peronosporomycetes</taxon>
        <taxon>Peronosporales</taxon>
        <taxon>Peronosporaceae</taxon>
        <taxon>Phytophthora</taxon>
    </lineage>
</organism>
<dbReference type="PANTHER" id="PTHR15319">
    <property type="entry name" value="TATA BOX-BINDING PROTEIN ASSOCIATED FACTOR RNA POLYMERASE I SUBUNIT C"/>
    <property type="match status" value="1"/>
</dbReference>
<dbReference type="Proteomes" id="UP001165083">
    <property type="component" value="Unassembled WGS sequence"/>
</dbReference>
<protein>
    <submittedName>
        <fullName evidence="1">Unnamed protein product</fullName>
    </submittedName>
</protein>
<comment type="caution">
    <text evidence="1">The sequence shown here is derived from an EMBL/GenBank/DDBJ whole genome shotgun (WGS) entry which is preliminary data.</text>
</comment>
<sequence>MPVRCVDGAIDLHSGWIEGLLGLVLHRPQEDIKHISKWQGNTIAGVDCGQDGHVVFYPTGHVLQQACAWYSKGDTEEDMPCSSTVIETGAVIRQFSVMGSKDAYHSTSAAKIYAAARGTTNCTIVAAPARVTPENVHKMEAKAKISFPTMISHIAGSPHAEAEVAFVTDGVVRWWEPEGGIQAADKPSLSWTDLLTTCHCSAFSHPRVLWTVNRVTVSTLDLREPPQQTTTMFDLKGAGAFATIYDVKRRARNPFQFVVGTGASVELLDSRMARQPLMSWIQPQSFSGETEVSFGAIDVVDLSENTSSGRGNYKRQKVTTLFPFERNRKRKRIKAIPLTPLRSAGDDEYTDTSRTSTEQYVASDATLDLRMEDGGEYTYLTGVCALRDYGSPSASIYQLNNLGDLYSHRVPISRSQTKSYHAAVQPEYVRLTYGNVIPVNITHMPTFV</sequence>
<reference evidence="1" key="1">
    <citation type="submission" date="2023-04" db="EMBL/GenBank/DDBJ databases">
        <title>Phytophthora lilii NBRC 32176.</title>
        <authorList>
            <person name="Ichikawa N."/>
            <person name="Sato H."/>
            <person name="Tonouchi N."/>
        </authorList>
    </citation>
    <scope>NUCLEOTIDE SEQUENCE</scope>
    <source>
        <strain evidence="1">NBRC 32176</strain>
    </source>
</reference>
<evidence type="ECO:0000313" key="2">
    <source>
        <dbReference type="Proteomes" id="UP001165083"/>
    </source>
</evidence>
<proteinExistence type="predicted"/>